<sequence>MATSMHVKTKGKWKPVKIDYNLLSQNDFDSLISIEELTDYELIKDYTSGNPGKSKKKQKPEEKENGSKKQNEAKAVKKEKKKKGKKEVSLTNEKNLKGNSKESHVELDTKKKKKGELKKNKKGKLVQMDSQIVDVNQQIEEEDKIENSNKQGKKKKGQKRKKTTEDNSPSKKLKQSIPDMASEDTGTDNAASEETNPENTDSAIPVNNKKDVMKEMVQWKDLYVPEEVLLALLDSKFITPTHIQSLTLPHAIRDRLDIVGAAETGSGKTLAFGIPVIHKILKYKKEKLNKELQTDGEEEDNETEEISKDESLEEGVEKDESNEDYHSDSEDELEWESDEENEDSHSDESLTDENEDSEFEDEEMQESSDGQQEMGCVTVVDDADFSSLGITEIKPSTNDHPFALILEPTRELAVQVRNHLLAVLKYTDIQVATLVGGMSLQKQQRVLKRRPEILVATPGRLWELFQMGDPYLVNIDQIHSLVIDEADRMVEKGHFEELEKLCQHINKDEQKRKKRQNFVYSATLTMIHVGSYRPTKKKRVKMTETEKLESLMERIGLRHKPKVIDLSRKTGTVETLTEARINCTKEEKDLFLYYFLQQFPGRTLVFANSKDCIRRLVSIFTLLQTKPLPLHADMHQKQRLKNLEKFTADPNSLLLASDVAARGLDIPNVQHVFHYQVPLTVENYVHRSGRTARASKEGISVMLIGPDDVKNYRKIIHTLNRNEDLPMIPVDYQMLPSLKQRLSLALKIDVTDYRFEKKKRQNNWFIKAANEMDIELDDRHLLNDIGDSQEQSQHKHHMKQLKQELNSLLHSTLTSKTFSGKYPTKTGKLMMPEESKKGSDAISSVKKDKKSQEKLIQQIQKERILMSKALDNKKKEKQSKRQQKKNKGKNKES</sequence>
<feature type="compositionally biased region" description="Basic residues" evidence="7">
    <location>
        <begin position="151"/>
        <end position="162"/>
    </location>
</feature>
<evidence type="ECO:0000256" key="7">
    <source>
        <dbReference type="SAM" id="MobiDB-lite"/>
    </source>
</evidence>
<dbReference type="AlphaFoldDB" id="A0A8S3RNU5"/>
<dbReference type="GO" id="GO:0003676">
    <property type="term" value="F:nucleic acid binding"/>
    <property type="evidence" value="ECO:0007669"/>
    <property type="project" value="InterPro"/>
</dbReference>
<reference evidence="11" key="1">
    <citation type="submission" date="2021-03" db="EMBL/GenBank/DDBJ databases">
        <authorList>
            <person name="Bekaert M."/>
        </authorList>
    </citation>
    <scope>NUCLEOTIDE SEQUENCE</scope>
</reference>
<dbReference type="Proteomes" id="UP000683360">
    <property type="component" value="Unassembled WGS sequence"/>
</dbReference>
<keyword evidence="5" id="KW-0067">ATP-binding</keyword>
<feature type="compositionally biased region" description="Polar residues" evidence="7">
    <location>
        <begin position="187"/>
        <end position="202"/>
    </location>
</feature>
<dbReference type="SMART" id="SM00487">
    <property type="entry name" value="DEXDc"/>
    <property type="match status" value="1"/>
</dbReference>
<keyword evidence="12" id="KW-1185">Reference proteome</keyword>
<dbReference type="GO" id="GO:0016787">
    <property type="term" value="F:hydrolase activity"/>
    <property type="evidence" value="ECO:0007669"/>
    <property type="project" value="UniProtKB-KW"/>
</dbReference>
<dbReference type="CDD" id="cd18787">
    <property type="entry name" value="SF2_C_DEAD"/>
    <property type="match status" value="1"/>
</dbReference>
<dbReference type="GO" id="GO:0005829">
    <property type="term" value="C:cytosol"/>
    <property type="evidence" value="ECO:0007669"/>
    <property type="project" value="TreeGrafter"/>
</dbReference>
<dbReference type="EC" id="3.6.4.13" evidence="1"/>
<feature type="compositionally biased region" description="Basic residues" evidence="7">
    <location>
        <begin position="110"/>
        <end position="124"/>
    </location>
</feature>
<feature type="region of interest" description="Disordered" evidence="7">
    <location>
        <begin position="291"/>
        <end position="372"/>
    </location>
</feature>
<dbReference type="InterPro" id="IPR011545">
    <property type="entry name" value="DEAD/DEAH_box_helicase_dom"/>
</dbReference>
<feature type="compositionally biased region" description="Acidic residues" evidence="7">
    <location>
        <begin position="294"/>
        <end position="304"/>
    </location>
</feature>
<dbReference type="PANTHER" id="PTHR47959">
    <property type="entry name" value="ATP-DEPENDENT RNA HELICASE RHLE-RELATED"/>
    <property type="match status" value="1"/>
</dbReference>
<feature type="domain" description="Helicase ATP-binding" evidence="8">
    <location>
        <begin position="249"/>
        <end position="542"/>
    </location>
</feature>
<evidence type="ECO:0000313" key="11">
    <source>
        <dbReference type="EMBL" id="CAG2210676.1"/>
    </source>
</evidence>
<dbReference type="InterPro" id="IPR014014">
    <property type="entry name" value="RNA_helicase_DEAD_Q_motif"/>
</dbReference>
<organism evidence="11 12">
    <name type="scientific">Mytilus edulis</name>
    <name type="common">Blue mussel</name>
    <dbReference type="NCBI Taxonomy" id="6550"/>
    <lineage>
        <taxon>Eukaryota</taxon>
        <taxon>Metazoa</taxon>
        <taxon>Spiralia</taxon>
        <taxon>Lophotrochozoa</taxon>
        <taxon>Mollusca</taxon>
        <taxon>Bivalvia</taxon>
        <taxon>Autobranchia</taxon>
        <taxon>Pteriomorphia</taxon>
        <taxon>Mytilida</taxon>
        <taxon>Mytiloidea</taxon>
        <taxon>Mytilidae</taxon>
        <taxon>Mytilinae</taxon>
        <taxon>Mytilus</taxon>
    </lineage>
</organism>
<evidence type="ECO:0000256" key="5">
    <source>
        <dbReference type="ARBA" id="ARBA00022840"/>
    </source>
</evidence>
<dbReference type="PROSITE" id="PS51194">
    <property type="entry name" value="HELICASE_CTER"/>
    <property type="match status" value="1"/>
</dbReference>
<protein>
    <recommendedName>
        <fullName evidence="1">RNA helicase</fullName>
        <ecNumber evidence="1">3.6.4.13</ecNumber>
    </recommendedName>
</protein>
<feature type="compositionally biased region" description="Basic and acidic residues" evidence="7">
    <location>
        <begin position="94"/>
        <end position="109"/>
    </location>
</feature>
<evidence type="ECO:0000256" key="1">
    <source>
        <dbReference type="ARBA" id="ARBA00012552"/>
    </source>
</evidence>
<comment type="caution">
    <text evidence="11">The sequence shown here is derived from an EMBL/GenBank/DDBJ whole genome shotgun (WGS) entry which is preliminary data.</text>
</comment>
<feature type="compositionally biased region" description="Basic and acidic residues" evidence="7">
    <location>
        <begin position="860"/>
        <end position="874"/>
    </location>
</feature>
<dbReference type="PROSITE" id="PS00039">
    <property type="entry name" value="DEAD_ATP_HELICASE"/>
    <property type="match status" value="1"/>
</dbReference>
<feature type="compositionally biased region" description="Acidic residues" evidence="7">
    <location>
        <begin position="311"/>
        <end position="322"/>
    </location>
</feature>
<evidence type="ECO:0000256" key="3">
    <source>
        <dbReference type="ARBA" id="ARBA00022801"/>
    </source>
</evidence>
<dbReference type="CDD" id="cd17946">
    <property type="entry name" value="DEADc_DDX24"/>
    <property type="match status" value="1"/>
</dbReference>
<evidence type="ECO:0000256" key="2">
    <source>
        <dbReference type="ARBA" id="ARBA00022741"/>
    </source>
</evidence>
<gene>
    <name evidence="11" type="ORF">MEDL_24751</name>
</gene>
<dbReference type="PROSITE" id="PS51195">
    <property type="entry name" value="Q_MOTIF"/>
    <property type="match status" value="1"/>
</dbReference>
<keyword evidence="3 11" id="KW-0378">Hydrolase</keyword>
<evidence type="ECO:0000313" key="12">
    <source>
        <dbReference type="Proteomes" id="UP000683360"/>
    </source>
</evidence>
<keyword evidence="4" id="KW-0347">Helicase</keyword>
<dbReference type="PROSITE" id="PS51192">
    <property type="entry name" value="HELICASE_ATP_BIND_1"/>
    <property type="match status" value="1"/>
</dbReference>
<feature type="compositionally biased region" description="Polar residues" evidence="7">
    <location>
        <begin position="128"/>
        <end position="138"/>
    </location>
</feature>
<accession>A0A8S3RNU5</accession>
<feature type="short sequence motif" description="Q motif" evidence="6">
    <location>
        <begin position="217"/>
        <end position="245"/>
    </location>
</feature>
<dbReference type="SMART" id="SM00490">
    <property type="entry name" value="HELICc"/>
    <property type="match status" value="1"/>
</dbReference>
<feature type="domain" description="DEAD-box RNA helicase Q" evidence="10">
    <location>
        <begin position="217"/>
        <end position="245"/>
    </location>
</feature>
<dbReference type="InterPro" id="IPR027417">
    <property type="entry name" value="P-loop_NTPase"/>
</dbReference>
<feature type="compositionally biased region" description="Basic residues" evidence="7">
    <location>
        <begin position="875"/>
        <end position="893"/>
    </location>
</feature>
<dbReference type="Gene3D" id="3.40.50.300">
    <property type="entry name" value="P-loop containing nucleotide triphosphate hydrolases"/>
    <property type="match status" value="2"/>
</dbReference>
<name>A0A8S3RNU5_MYTED</name>
<dbReference type="InterPro" id="IPR001650">
    <property type="entry name" value="Helicase_C-like"/>
</dbReference>
<dbReference type="PANTHER" id="PTHR47959:SF1">
    <property type="entry name" value="ATP-DEPENDENT RNA HELICASE DBPA"/>
    <property type="match status" value="1"/>
</dbReference>
<evidence type="ECO:0000259" key="10">
    <source>
        <dbReference type="PROSITE" id="PS51195"/>
    </source>
</evidence>
<feature type="region of interest" description="Disordered" evidence="7">
    <location>
        <begin position="45"/>
        <end position="207"/>
    </location>
</feature>
<feature type="compositionally biased region" description="Acidic residues" evidence="7">
    <location>
        <begin position="349"/>
        <end position="366"/>
    </location>
</feature>
<dbReference type="Pfam" id="PF00271">
    <property type="entry name" value="Helicase_C"/>
    <property type="match status" value="1"/>
</dbReference>
<dbReference type="InterPro" id="IPR050079">
    <property type="entry name" value="DEAD_box_RNA_helicase"/>
</dbReference>
<evidence type="ECO:0000256" key="4">
    <source>
        <dbReference type="ARBA" id="ARBA00022806"/>
    </source>
</evidence>
<feature type="compositionally biased region" description="Acidic residues" evidence="7">
    <location>
        <begin position="329"/>
        <end position="342"/>
    </location>
</feature>
<keyword evidence="2" id="KW-0547">Nucleotide-binding</keyword>
<feature type="region of interest" description="Disordered" evidence="7">
    <location>
        <begin position="817"/>
        <end position="893"/>
    </location>
</feature>
<dbReference type="GO" id="GO:0005524">
    <property type="term" value="F:ATP binding"/>
    <property type="evidence" value="ECO:0007669"/>
    <property type="project" value="UniProtKB-KW"/>
</dbReference>
<dbReference type="Pfam" id="PF00270">
    <property type="entry name" value="DEAD"/>
    <property type="match status" value="1"/>
</dbReference>
<feature type="domain" description="Helicase C-terminal" evidence="9">
    <location>
        <begin position="575"/>
        <end position="736"/>
    </location>
</feature>
<evidence type="ECO:0000256" key="6">
    <source>
        <dbReference type="PROSITE-ProRule" id="PRU00552"/>
    </source>
</evidence>
<dbReference type="InterPro" id="IPR000629">
    <property type="entry name" value="RNA-helicase_DEAD-box_CS"/>
</dbReference>
<dbReference type="OrthoDB" id="4310724at2759"/>
<evidence type="ECO:0000259" key="8">
    <source>
        <dbReference type="PROSITE" id="PS51192"/>
    </source>
</evidence>
<dbReference type="InterPro" id="IPR014001">
    <property type="entry name" value="Helicase_ATP-bd"/>
</dbReference>
<evidence type="ECO:0000259" key="9">
    <source>
        <dbReference type="PROSITE" id="PS51194"/>
    </source>
</evidence>
<dbReference type="SUPFAM" id="SSF52540">
    <property type="entry name" value="P-loop containing nucleoside triphosphate hydrolases"/>
    <property type="match status" value="2"/>
</dbReference>
<dbReference type="EMBL" id="CAJPWZ010001243">
    <property type="protein sequence ID" value="CAG2210676.1"/>
    <property type="molecule type" value="Genomic_DNA"/>
</dbReference>
<dbReference type="GO" id="GO:0003724">
    <property type="term" value="F:RNA helicase activity"/>
    <property type="evidence" value="ECO:0007669"/>
    <property type="project" value="UniProtKB-EC"/>
</dbReference>
<proteinExistence type="predicted"/>
<feature type="compositionally biased region" description="Basic and acidic residues" evidence="7">
    <location>
        <begin position="59"/>
        <end position="76"/>
    </location>
</feature>